<comment type="similarity">
    <text evidence="1">Belongs to the beta type-B retroviral polymerase family. HERV class-II K(HML-2) pol subfamily.</text>
</comment>
<dbReference type="PANTHER" id="PTHR24559">
    <property type="entry name" value="TRANSPOSON TY3-I GAG-POL POLYPROTEIN"/>
    <property type="match status" value="1"/>
</dbReference>
<comment type="caution">
    <text evidence="4">The sequence shown here is derived from an EMBL/GenBank/DDBJ whole genome shotgun (WGS) entry which is preliminary data.</text>
</comment>
<evidence type="ECO:0000259" key="3">
    <source>
        <dbReference type="PROSITE" id="PS50878"/>
    </source>
</evidence>
<dbReference type="GO" id="GO:0004523">
    <property type="term" value="F:RNA-DNA hybrid ribonuclease activity"/>
    <property type="evidence" value="ECO:0007669"/>
    <property type="project" value="UniProtKB-EC"/>
</dbReference>
<protein>
    <recommendedName>
        <fullName evidence="2">ribonuclease H</fullName>
        <ecNumber evidence="2">3.1.26.4</ecNumber>
    </recommendedName>
</protein>
<dbReference type="Gene3D" id="3.30.70.270">
    <property type="match status" value="1"/>
</dbReference>
<dbReference type="CDD" id="cd01647">
    <property type="entry name" value="RT_LTR"/>
    <property type="match status" value="1"/>
</dbReference>
<dbReference type="EMBL" id="AKHW03003627">
    <property type="protein sequence ID" value="KYO33923.1"/>
    <property type="molecule type" value="Genomic_DNA"/>
</dbReference>
<dbReference type="InterPro" id="IPR053134">
    <property type="entry name" value="RNA-dir_DNA_polymerase"/>
</dbReference>
<keyword evidence="5" id="KW-1185">Reference proteome</keyword>
<gene>
    <name evidence="4" type="ORF">Y1Q_0024536</name>
</gene>
<dbReference type="PROSITE" id="PS50878">
    <property type="entry name" value="RT_POL"/>
    <property type="match status" value="1"/>
</dbReference>
<dbReference type="InterPro" id="IPR000477">
    <property type="entry name" value="RT_dom"/>
</dbReference>
<dbReference type="EC" id="3.1.26.4" evidence="2"/>
<dbReference type="AlphaFoldDB" id="A0A151NAR9"/>
<reference evidence="4 5" key="1">
    <citation type="journal article" date="2012" name="Genome Biol.">
        <title>Sequencing three crocodilian genomes to illuminate the evolution of archosaurs and amniotes.</title>
        <authorList>
            <person name="St John J.A."/>
            <person name="Braun E.L."/>
            <person name="Isberg S.R."/>
            <person name="Miles L.G."/>
            <person name="Chong A.Y."/>
            <person name="Gongora J."/>
            <person name="Dalzell P."/>
            <person name="Moran C."/>
            <person name="Bed'hom B."/>
            <person name="Abzhanov A."/>
            <person name="Burgess S.C."/>
            <person name="Cooksey A.M."/>
            <person name="Castoe T.A."/>
            <person name="Crawford N.G."/>
            <person name="Densmore L.D."/>
            <person name="Drew J.C."/>
            <person name="Edwards S.V."/>
            <person name="Faircloth B.C."/>
            <person name="Fujita M.K."/>
            <person name="Greenwold M.J."/>
            <person name="Hoffmann F.G."/>
            <person name="Howard J.M."/>
            <person name="Iguchi T."/>
            <person name="Janes D.E."/>
            <person name="Khan S.Y."/>
            <person name="Kohno S."/>
            <person name="de Koning A.J."/>
            <person name="Lance S.L."/>
            <person name="McCarthy F.M."/>
            <person name="McCormack J.E."/>
            <person name="Merchant M.E."/>
            <person name="Peterson D.G."/>
            <person name="Pollock D.D."/>
            <person name="Pourmand N."/>
            <person name="Raney B.J."/>
            <person name="Roessler K.A."/>
            <person name="Sanford J.R."/>
            <person name="Sawyer R.H."/>
            <person name="Schmidt C.J."/>
            <person name="Triplett E.W."/>
            <person name="Tuberville T.D."/>
            <person name="Venegas-Anaya M."/>
            <person name="Howard J.T."/>
            <person name="Jarvis E.D."/>
            <person name="Guillette L.J.Jr."/>
            <person name="Glenn T.C."/>
            <person name="Green R.E."/>
            <person name="Ray D.A."/>
        </authorList>
    </citation>
    <scope>NUCLEOTIDE SEQUENCE [LARGE SCALE GENOMIC DNA]</scope>
    <source>
        <strain evidence="4">KSC_2009_1</strain>
    </source>
</reference>
<accession>A0A151NAR9</accession>
<name>A0A151NAR9_ALLMI</name>
<dbReference type="Gene3D" id="3.10.10.10">
    <property type="entry name" value="HIV Type 1 Reverse Transcriptase, subunit A, domain 1"/>
    <property type="match status" value="1"/>
</dbReference>
<dbReference type="PANTHER" id="PTHR24559:SF454">
    <property type="entry name" value="RIBONUCLEASE H"/>
    <property type="match status" value="1"/>
</dbReference>
<evidence type="ECO:0000313" key="4">
    <source>
        <dbReference type="EMBL" id="KYO33923.1"/>
    </source>
</evidence>
<dbReference type="Pfam" id="PF00078">
    <property type="entry name" value="RVT_1"/>
    <property type="match status" value="1"/>
</dbReference>
<dbReference type="Proteomes" id="UP000050525">
    <property type="component" value="Unassembled WGS sequence"/>
</dbReference>
<dbReference type="STRING" id="8496.A0A151NAR9"/>
<evidence type="ECO:0000256" key="2">
    <source>
        <dbReference type="ARBA" id="ARBA00012180"/>
    </source>
</evidence>
<feature type="domain" description="Reverse transcriptase" evidence="3">
    <location>
        <begin position="1"/>
        <end position="180"/>
    </location>
</feature>
<dbReference type="InterPro" id="IPR043502">
    <property type="entry name" value="DNA/RNA_pol_sf"/>
</dbReference>
<proteinExistence type="inferred from homology"/>
<evidence type="ECO:0000256" key="1">
    <source>
        <dbReference type="ARBA" id="ARBA00010879"/>
    </source>
</evidence>
<dbReference type="InterPro" id="IPR043128">
    <property type="entry name" value="Rev_trsase/Diguanyl_cyclase"/>
</dbReference>
<organism evidence="4 5">
    <name type="scientific">Alligator mississippiensis</name>
    <name type="common">American alligator</name>
    <dbReference type="NCBI Taxonomy" id="8496"/>
    <lineage>
        <taxon>Eukaryota</taxon>
        <taxon>Metazoa</taxon>
        <taxon>Chordata</taxon>
        <taxon>Craniata</taxon>
        <taxon>Vertebrata</taxon>
        <taxon>Euteleostomi</taxon>
        <taxon>Archelosauria</taxon>
        <taxon>Archosauria</taxon>
        <taxon>Crocodylia</taxon>
        <taxon>Alligatoridae</taxon>
        <taxon>Alligatorinae</taxon>
        <taxon>Alligator</taxon>
    </lineage>
</organism>
<sequence>MQEQGIIRPSRSPWRSLIVPVVKPDGSLRLCKDFRKLNALTTFDAFPMPYVTHLIERIGEARYISTLNLAKGYWQIPLRPTDCAKTSFGTPWGLFEFIRMLFSLNGAAATFQRLMDTLLAPHAAYAAAYIDDIIIFTPGWEQHLRALRAVLEELQAAGLIANPTKCKLAEKETAYMGFRVGQGMI</sequence>
<dbReference type="SUPFAM" id="SSF56672">
    <property type="entry name" value="DNA/RNA polymerases"/>
    <property type="match status" value="1"/>
</dbReference>
<evidence type="ECO:0000313" key="5">
    <source>
        <dbReference type="Proteomes" id="UP000050525"/>
    </source>
</evidence>